<dbReference type="STRING" id="1122146.IV53_GL000126"/>
<protein>
    <submittedName>
        <fullName evidence="4">Transcription regulator</fullName>
    </submittedName>
</protein>
<dbReference type="EMBL" id="JQBZ01000016">
    <property type="protein sequence ID" value="KRN89408.1"/>
    <property type="molecule type" value="Genomic_DNA"/>
</dbReference>
<dbReference type="Gene3D" id="1.10.357.10">
    <property type="entry name" value="Tetracycline Repressor, domain 2"/>
    <property type="match status" value="1"/>
</dbReference>
<gene>
    <name evidence="4" type="ORF">IV53_GL000126</name>
</gene>
<organism evidence="4 5">
    <name type="scientific">Ligilactobacillus ceti DSM 22408</name>
    <dbReference type="NCBI Taxonomy" id="1122146"/>
    <lineage>
        <taxon>Bacteria</taxon>
        <taxon>Bacillati</taxon>
        <taxon>Bacillota</taxon>
        <taxon>Bacilli</taxon>
        <taxon>Lactobacillales</taxon>
        <taxon>Lactobacillaceae</taxon>
        <taxon>Ligilactobacillus</taxon>
    </lineage>
</organism>
<dbReference type="Pfam" id="PF00440">
    <property type="entry name" value="TetR_N"/>
    <property type="match status" value="1"/>
</dbReference>
<dbReference type="PANTHER" id="PTHR43479:SF22">
    <property type="entry name" value="TRANSCRIPTIONAL REGULATOR, TETR FAMILY"/>
    <property type="match status" value="1"/>
</dbReference>
<dbReference type="GO" id="GO:0003677">
    <property type="term" value="F:DNA binding"/>
    <property type="evidence" value="ECO:0007669"/>
    <property type="project" value="UniProtKB-UniRule"/>
</dbReference>
<accession>A0A0R2KJ57</accession>
<dbReference type="RefSeq" id="WP_027106393.1">
    <property type="nucleotide sequence ID" value="NZ_AUHP01000012.1"/>
</dbReference>
<keyword evidence="5" id="KW-1185">Reference proteome</keyword>
<name>A0A0R2KJ57_9LACO</name>
<dbReference type="OrthoDB" id="9812484at2"/>
<proteinExistence type="predicted"/>
<reference evidence="4 5" key="1">
    <citation type="journal article" date="2015" name="Genome Announc.">
        <title>Expanding the biotechnology potential of lactobacilli through comparative genomics of 213 strains and associated genera.</title>
        <authorList>
            <person name="Sun Z."/>
            <person name="Harris H.M."/>
            <person name="McCann A."/>
            <person name="Guo C."/>
            <person name="Argimon S."/>
            <person name="Zhang W."/>
            <person name="Yang X."/>
            <person name="Jeffery I.B."/>
            <person name="Cooney J.C."/>
            <person name="Kagawa T.F."/>
            <person name="Liu W."/>
            <person name="Song Y."/>
            <person name="Salvetti E."/>
            <person name="Wrobel A."/>
            <person name="Rasinkangas P."/>
            <person name="Parkhill J."/>
            <person name="Rea M.C."/>
            <person name="O'Sullivan O."/>
            <person name="Ritari J."/>
            <person name="Douillard F.P."/>
            <person name="Paul Ross R."/>
            <person name="Yang R."/>
            <person name="Briner A.E."/>
            <person name="Felis G.E."/>
            <person name="de Vos W.M."/>
            <person name="Barrangou R."/>
            <person name="Klaenhammer T.R."/>
            <person name="Caufield P.W."/>
            <person name="Cui Y."/>
            <person name="Zhang H."/>
            <person name="O'Toole P.W."/>
        </authorList>
    </citation>
    <scope>NUCLEOTIDE SEQUENCE [LARGE SCALE GENOMIC DNA]</scope>
    <source>
        <strain evidence="4 5">DSM 22408</strain>
    </source>
</reference>
<comment type="caution">
    <text evidence="4">The sequence shown here is derived from an EMBL/GenBank/DDBJ whole genome shotgun (WGS) entry which is preliminary data.</text>
</comment>
<dbReference type="InterPro" id="IPR009057">
    <property type="entry name" value="Homeodomain-like_sf"/>
</dbReference>
<evidence type="ECO:0000259" key="3">
    <source>
        <dbReference type="PROSITE" id="PS50977"/>
    </source>
</evidence>
<sequence>MPSQTFLNLPTEKQQKITLALLHEFANYPLAQAQVSRIVKEAQIARGAFYKYFTDLNDAYLYLYKVAMQEIHTNLKHAPKDSNSPAALSKFYLSEIKNFLNESQTSSYADFIKMHLLENEISLRSLQAPEPETDAIKWSIAVLSHQTIRDCYRYPAQQEVILARVSPIIQAILQQA</sequence>
<evidence type="ECO:0000313" key="4">
    <source>
        <dbReference type="EMBL" id="KRN89408.1"/>
    </source>
</evidence>
<keyword evidence="1 2" id="KW-0238">DNA-binding</keyword>
<dbReference type="InterPro" id="IPR050624">
    <property type="entry name" value="HTH-type_Tx_Regulator"/>
</dbReference>
<dbReference type="PANTHER" id="PTHR43479">
    <property type="entry name" value="ACREF/ENVCD OPERON REPRESSOR-RELATED"/>
    <property type="match status" value="1"/>
</dbReference>
<evidence type="ECO:0000256" key="1">
    <source>
        <dbReference type="ARBA" id="ARBA00023125"/>
    </source>
</evidence>
<dbReference type="InterPro" id="IPR001647">
    <property type="entry name" value="HTH_TetR"/>
</dbReference>
<dbReference type="PATRIC" id="fig|1122146.4.peg.128"/>
<feature type="DNA-binding region" description="H-T-H motif" evidence="2">
    <location>
        <begin position="34"/>
        <end position="53"/>
    </location>
</feature>
<dbReference type="Proteomes" id="UP000051500">
    <property type="component" value="Unassembled WGS sequence"/>
</dbReference>
<dbReference type="PROSITE" id="PS50977">
    <property type="entry name" value="HTH_TETR_2"/>
    <property type="match status" value="1"/>
</dbReference>
<feature type="domain" description="HTH tetR-type" evidence="3">
    <location>
        <begin position="11"/>
        <end position="71"/>
    </location>
</feature>
<dbReference type="SUPFAM" id="SSF46689">
    <property type="entry name" value="Homeodomain-like"/>
    <property type="match status" value="1"/>
</dbReference>
<evidence type="ECO:0000256" key="2">
    <source>
        <dbReference type="PROSITE-ProRule" id="PRU00335"/>
    </source>
</evidence>
<dbReference type="AlphaFoldDB" id="A0A0R2KJ57"/>
<dbReference type="eggNOG" id="COG1309">
    <property type="taxonomic scope" value="Bacteria"/>
</dbReference>
<evidence type="ECO:0000313" key="5">
    <source>
        <dbReference type="Proteomes" id="UP000051500"/>
    </source>
</evidence>